<dbReference type="PROSITE" id="PS51755">
    <property type="entry name" value="OMPR_PHOB"/>
    <property type="match status" value="1"/>
</dbReference>
<dbReference type="Gene3D" id="3.40.50.2300">
    <property type="match status" value="3"/>
</dbReference>
<feature type="domain" description="Response regulatory" evidence="5">
    <location>
        <begin position="415"/>
        <end position="531"/>
    </location>
</feature>
<dbReference type="InterPro" id="IPR039420">
    <property type="entry name" value="WalR-like"/>
</dbReference>
<dbReference type="Pfam" id="PF00072">
    <property type="entry name" value="Response_reg"/>
    <property type="match status" value="2"/>
</dbReference>
<dbReference type="Proteomes" id="UP000031549">
    <property type="component" value="Unassembled WGS sequence"/>
</dbReference>
<dbReference type="InterPro" id="IPR036641">
    <property type="entry name" value="HPT_dom_sf"/>
</dbReference>
<dbReference type="Pfam" id="PF00990">
    <property type="entry name" value="GGDEF"/>
    <property type="match status" value="1"/>
</dbReference>
<feature type="compositionally biased region" description="Gly residues" evidence="4">
    <location>
        <begin position="231"/>
        <end position="240"/>
    </location>
</feature>
<dbReference type="InterPro" id="IPR001789">
    <property type="entry name" value="Sig_transdc_resp-reg_receiver"/>
</dbReference>
<comment type="caution">
    <text evidence="8">The sequence shown here is derived from an EMBL/GenBank/DDBJ whole genome shotgun (WGS) entry which is preliminary data.</text>
</comment>
<dbReference type="Gene3D" id="6.10.250.690">
    <property type="match status" value="1"/>
</dbReference>
<dbReference type="GO" id="GO:0032993">
    <property type="term" value="C:protein-DNA complex"/>
    <property type="evidence" value="ECO:0007669"/>
    <property type="project" value="TreeGrafter"/>
</dbReference>
<proteinExistence type="predicted"/>
<dbReference type="GO" id="GO:0006355">
    <property type="term" value="P:regulation of DNA-templated transcription"/>
    <property type="evidence" value="ECO:0007669"/>
    <property type="project" value="InterPro"/>
</dbReference>
<evidence type="ECO:0000256" key="1">
    <source>
        <dbReference type="ARBA" id="ARBA00023125"/>
    </source>
</evidence>
<feature type="modified residue" description="4-aspartylphosphate" evidence="2">
    <location>
        <position position="51"/>
    </location>
</feature>
<accession>A0A846HA90</accession>
<dbReference type="InterPro" id="IPR029787">
    <property type="entry name" value="Nucleotide_cyclase"/>
</dbReference>
<evidence type="ECO:0000313" key="9">
    <source>
        <dbReference type="Proteomes" id="UP000031549"/>
    </source>
</evidence>
<protein>
    <submittedName>
        <fullName evidence="8">Response regulator</fullName>
    </submittedName>
</protein>
<feature type="modified residue" description="4-aspartylphosphate" evidence="2">
    <location>
        <position position="589"/>
    </location>
</feature>
<organism evidence="8 9">
    <name type="scientific">Hassallia byssoidea VB512170</name>
    <dbReference type="NCBI Taxonomy" id="1304833"/>
    <lineage>
        <taxon>Bacteria</taxon>
        <taxon>Bacillati</taxon>
        <taxon>Cyanobacteriota</taxon>
        <taxon>Cyanophyceae</taxon>
        <taxon>Nostocales</taxon>
        <taxon>Tolypothrichaceae</taxon>
        <taxon>Hassallia</taxon>
    </lineage>
</organism>
<keyword evidence="2" id="KW-0597">Phosphoprotein</keyword>
<dbReference type="Gene3D" id="3.30.70.270">
    <property type="match status" value="1"/>
</dbReference>
<dbReference type="PROSITE" id="PS50887">
    <property type="entry name" value="GGDEF"/>
    <property type="match status" value="1"/>
</dbReference>
<evidence type="ECO:0000256" key="2">
    <source>
        <dbReference type="PROSITE-ProRule" id="PRU00169"/>
    </source>
</evidence>
<evidence type="ECO:0000256" key="4">
    <source>
        <dbReference type="SAM" id="MobiDB-lite"/>
    </source>
</evidence>
<keyword evidence="1 3" id="KW-0238">DNA-binding</keyword>
<dbReference type="InterPro" id="IPR000160">
    <property type="entry name" value="GGDEF_dom"/>
</dbReference>
<feature type="region of interest" description="Disordered" evidence="4">
    <location>
        <begin position="350"/>
        <end position="373"/>
    </location>
</feature>
<dbReference type="GO" id="GO:0000156">
    <property type="term" value="F:phosphorelay response regulator activity"/>
    <property type="evidence" value="ECO:0007669"/>
    <property type="project" value="TreeGrafter"/>
</dbReference>
<evidence type="ECO:0000259" key="7">
    <source>
        <dbReference type="PROSITE" id="PS51755"/>
    </source>
</evidence>
<feature type="region of interest" description="Disordered" evidence="4">
    <location>
        <begin position="226"/>
        <end position="272"/>
    </location>
</feature>
<dbReference type="EMBL" id="JTCM02000033">
    <property type="protein sequence ID" value="NEU74013.1"/>
    <property type="molecule type" value="Genomic_DNA"/>
</dbReference>
<dbReference type="Pfam" id="PF00486">
    <property type="entry name" value="Trans_reg_C"/>
    <property type="match status" value="1"/>
</dbReference>
<evidence type="ECO:0000259" key="5">
    <source>
        <dbReference type="PROSITE" id="PS50110"/>
    </source>
</evidence>
<dbReference type="SUPFAM" id="SSF52172">
    <property type="entry name" value="CheY-like"/>
    <property type="match status" value="3"/>
</dbReference>
<dbReference type="PROSITE" id="PS50110">
    <property type="entry name" value="RESPONSE_REGULATORY"/>
    <property type="match status" value="3"/>
</dbReference>
<dbReference type="SMART" id="SM00862">
    <property type="entry name" value="Trans_reg_C"/>
    <property type="match status" value="1"/>
</dbReference>
<evidence type="ECO:0000256" key="3">
    <source>
        <dbReference type="PROSITE-ProRule" id="PRU01091"/>
    </source>
</evidence>
<dbReference type="CDD" id="cd19935">
    <property type="entry name" value="REC_OmpR_CusR-like"/>
    <property type="match status" value="1"/>
</dbReference>
<reference evidence="8 9" key="1">
    <citation type="journal article" date="2015" name="Genome Announc.">
        <title>Draft Genome Sequence of Cyanobacterium Hassallia byssoidea Strain VB512170, Isolated from Monuments in India.</title>
        <authorList>
            <person name="Singh D."/>
            <person name="Chandrababunaidu M.M."/>
            <person name="Panda A."/>
            <person name="Sen D."/>
            <person name="Bhattacharyya S."/>
            <person name="Adhikary S.P."/>
            <person name="Tripathy S."/>
        </authorList>
    </citation>
    <scope>NUCLEOTIDE SEQUENCE [LARGE SCALE GENOMIC DNA]</scope>
    <source>
        <strain evidence="8 9">VB512170</strain>
    </source>
</reference>
<comment type="caution">
    <text evidence="2">Lacks conserved residue(s) required for the propagation of feature annotation.</text>
</comment>
<dbReference type="SUPFAM" id="SSF55073">
    <property type="entry name" value="Nucleotide cyclase"/>
    <property type="match status" value="1"/>
</dbReference>
<feature type="domain" description="Response regulatory" evidence="5">
    <location>
        <begin position="540"/>
        <end position="656"/>
    </location>
</feature>
<feature type="domain" description="Response regulatory" evidence="5">
    <location>
        <begin position="2"/>
        <end position="116"/>
    </location>
</feature>
<feature type="compositionally biased region" description="Gly residues" evidence="4">
    <location>
        <begin position="364"/>
        <end position="373"/>
    </location>
</feature>
<dbReference type="GO" id="GO:0000976">
    <property type="term" value="F:transcription cis-regulatory region binding"/>
    <property type="evidence" value="ECO:0007669"/>
    <property type="project" value="TreeGrafter"/>
</dbReference>
<dbReference type="Gene3D" id="1.10.10.10">
    <property type="entry name" value="Winged helix-like DNA-binding domain superfamily/Winged helix DNA-binding domain"/>
    <property type="match status" value="1"/>
</dbReference>
<sequence>MRILLIEDDEVLLEVLLQSLTSQHYIVDAVQDGQSGWEYAQSANYDLILTDVGLPILDGIKLCQRLRAEGSSIPILLITAKDASSDRIRGLDAGADDYLIKPLDLAELHARLRVLLRRGEVSPTTVLQVGNLRLDPRSCDVTYKEKPVALTPKEYTLLEIFLRNPSRVFSRGQLVEHLWTFDDPPLEESVKAHIKGLRQKLKKAGAVDWIENVYGLGYRLKEGVGEKEAGGRGQGAGGLLGDKETRGQGDNSFSPSPHPPLSPSPSQSLEQQFNQGMSKLWQQYQGLMIQRLKALQTAATAIQTKTLTPELREDARQAAHKLAGVLGMFDREAGTVLAREIEEILLEDENLGQRRGQGDKETRGQGGQGGQGGLGGLGGQGLSVWECKLVSLVSELTDLLNLGEPEFSTDAETSRLLLIDSDANLYRDLQELAHSVDLTWKQIANLELAKTWLQSHSPDLVVLAVDAEEKQEDSLALLSQLAVRTPFIPTIVLASADKLLNRVTIARLGGHGFLVRPVTAAQIWDMATQLLQRTQSLAVNILAVDDDPVFLAALRPMLSPWGIRMTGLDDPLRFWEVLRSTVPDLLILDIDMPQVSGIELCQAVRADPQWQGLPILFLTASSDRFYIQQIFTIGADDYLNKPVVPAELLTRITNRLERSRLLRNLSTKDALTKLANQAQSSRDLELLIKSIKDEDANVPNSFCLAIFALTELPQINLQYGHTTGNNILQRWGHLFCAAFREAEVLGYWGNGEFVVAMPIFTKQPADIDAEKLAVKHRFWEFMTTLRQQVFTAPDSSRFQVNFDFGLAEYPTDGVTLQSLYQVANQLKKNQTL</sequence>
<dbReference type="InterPro" id="IPR036388">
    <property type="entry name" value="WH-like_DNA-bd_sf"/>
</dbReference>
<dbReference type="AlphaFoldDB" id="A0A846HA90"/>
<dbReference type="CDD" id="cd00156">
    <property type="entry name" value="REC"/>
    <property type="match status" value="1"/>
</dbReference>
<dbReference type="InterPro" id="IPR001867">
    <property type="entry name" value="OmpR/PhoB-type_DNA-bd"/>
</dbReference>
<dbReference type="NCBIfam" id="TIGR00254">
    <property type="entry name" value="GGDEF"/>
    <property type="match status" value="1"/>
</dbReference>
<dbReference type="PANTHER" id="PTHR48111:SF15">
    <property type="entry name" value="OMPR SUBFAMILY"/>
    <property type="match status" value="1"/>
</dbReference>
<dbReference type="PANTHER" id="PTHR48111">
    <property type="entry name" value="REGULATOR OF RPOS"/>
    <property type="match status" value="1"/>
</dbReference>
<feature type="domain" description="GGDEF" evidence="6">
    <location>
        <begin position="700"/>
        <end position="832"/>
    </location>
</feature>
<dbReference type="SMART" id="SM00448">
    <property type="entry name" value="REC"/>
    <property type="match status" value="3"/>
</dbReference>
<dbReference type="SUPFAM" id="SSF47226">
    <property type="entry name" value="Histidine-containing phosphotransfer domain, HPT domain"/>
    <property type="match status" value="1"/>
</dbReference>
<name>A0A846HA90_9CYAN</name>
<feature type="DNA-binding region" description="OmpR/PhoB-type" evidence="3">
    <location>
        <begin position="124"/>
        <end position="222"/>
    </location>
</feature>
<dbReference type="InterPro" id="IPR011006">
    <property type="entry name" value="CheY-like_superfamily"/>
</dbReference>
<dbReference type="GO" id="GO:0005829">
    <property type="term" value="C:cytosol"/>
    <property type="evidence" value="ECO:0007669"/>
    <property type="project" value="TreeGrafter"/>
</dbReference>
<dbReference type="RefSeq" id="WP_039747929.1">
    <property type="nucleotide sequence ID" value="NZ_JTCM02000033.1"/>
</dbReference>
<dbReference type="InterPro" id="IPR043128">
    <property type="entry name" value="Rev_trsase/Diguanyl_cyclase"/>
</dbReference>
<feature type="domain" description="OmpR/PhoB-type" evidence="7">
    <location>
        <begin position="124"/>
        <end position="222"/>
    </location>
</feature>
<dbReference type="CDD" id="cd00383">
    <property type="entry name" value="trans_reg_C"/>
    <property type="match status" value="1"/>
</dbReference>
<gene>
    <name evidence="8" type="ORF">PI95_015975</name>
</gene>
<evidence type="ECO:0000259" key="6">
    <source>
        <dbReference type="PROSITE" id="PS50887"/>
    </source>
</evidence>
<dbReference type="SMART" id="SM00267">
    <property type="entry name" value="GGDEF"/>
    <property type="match status" value="1"/>
</dbReference>
<keyword evidence="9" id="KW-1185">Reference proteome</keyword>
<evidence type="ECO:0000313" key="8">
    <source>
        <dbReference type="EMBL" id="NEU74013.1"/>
    </source>
</evidence>